<dbReference type="AlphaFoldDB" id="A0AAD2D4V9"/>
<dbReference type="EMBL" id="CAMPGE010021951">
    <property type="protein sequence ID" value="CAI2380045.1"/>
    <property type="molecule type" value="Genomic_DNA"/>
</dbReference>
<sequence length="273" mass="31792">MSGQNVEKEVFEPKRTIRKNKVCVKLDKMKNFMKKQFSNQKKSYIQKLIRFKSCSPSKRTLVRQPRRRVHTDKKNSRNVSKISSLSKRVVPRVFSPVAKIISKLIQKDINLREVIYKNNAKTGSHSSKLAKKKVKPNFKGKISKLAKQKSIKKPVKLTISNIFGDSSASSHAQNHCKNMRYSQIPDLKLHHNQKMDVIPCESKRSRFNSAGQNYEVYMSMNQEESDNVLDKYLLSKPADSPKDCRFPQMEKQREEGLYQTFYPEYRANCQKLT</sequence>
<evidence type="ECO:0000313" key="2">
    <source>
        <dbReference type="EMBL" id="CAI2380045.1"/>
    </source>
</evidence>
<evidence type="ECO:0000313" key="3">
    <source>
        <dbReference type="Proteomes" id="UP001295684"/>
    </source>
</evidence>
<protein>
    <submittedName>
        <fullName evidence="2">Uncharacterized protein</fullName>
    </submittedName>
</protein>
<organism evidence="2 3">
    <name type="scientific">Euplotes crassus</name>
    <dbReference type="NCBI Taxonomy" id="5936"/>
    <lineage>
        <taxon>Eukaryota</taxon>
        <taxon>Sar</taxon>
        <taxon>Alveolata</taxon>
        <taxon>Ciliophora</taxon>
        <taxon>Intramacronucleata</taxon>
        <taxon>Spirotrichea</taxon>
        <taxon>Hypotrichia</taxon>
        <taxon>Euplotida</taxon>
        <taxon>Euplotidae</taxon>
        <taxon>Moneuplotes</taxon>
    </lineage>
</organism>
<evidence type="ECO:0000256" key="1">
    <source>
        <dbReference type="SAM" id="MobiDB-lite"/>
    </source>
</evidence>
<keyword evidence="3" id="KW-1185">Reference proteome</keyword>
<feature type="compositionally biased region" description="Basic residues" evidence="1">
    <location>
        <begin position="60"/>
        <end position="71"/>
    </location>
</feature>
<feature type="region of interest" description="Disordered" evidence="1">
    <location>
        <begin position="57"/>
        <end position="83"/>
    </location>
</feature>
<reference evidence="2" key="1">
    <citation type="submission" date="2023-07" db="EMBL/GenBank/DDBJ databases">
        <authorList>
            <consortium name="AG Swart"/>
            <person name="Singh M."/>
            <person name="Singh A."/>
            <person name="Seah K."/>
            <person name="Emmerich C."/>
        </authorList>
    </citation>
    <scope>NUCLEOTIDE SEQUENCE</scope>
    <source>
        <strain evidence="2">DP1</strain>
    </source>
</reference>
<accession>A0AAD2D4V9</accession>
<dbReference type="Proteomes" id="UP001295684">
    <property type="component" value="Unassembled WGS sequence"/>
</dbReference>
<comment type="caution">
    <text evidence="2">The sequence shown here is derived from an EMBL/GenBank/DDBJ whole genome shotgun (WGS) entry which is preliminary data.</text>
</comment>
<gene>
    <name evidence="2" type="ORF">ECRASSUSDP1_LOCUS21471</name>
</gene>
<proteinExistence type="predicted"/>
<name>A0AAD2D4V9_EUPCR</name>